<evidence type="ECO:0000256" key="1">
    <source>
        <dbReference type="ARBA" id="ARBA00023125"/>
    </source>
</evidence>
<reference evidence="4 5" key="1">
    <citation type="submission" date="2016-03" db="EMBL/GenBank/DDBJ databases">
        <title>Pediococcus and Lactobacillus from brewery environment - whole genome sequencing and assembly.</title>
        <authorList>
            <person name="Behr J."/>
            <person name="Geissler A.J."/>
            <person name="Vogel R.F."/>
        </authorList>
    </citation>
    <scope>NUCLEOTIDE SEQUENCE [LARGE SCALE GENOMIC DNA]</scope>
    <source>
        <strain evidence="4 5">TMW 1.1989</strain>
    </source>
</reference>
<dbReference type="STRING" id="375175.AYR53_03460"/>
<gene>
    <name evidence="4" type="ORF">AYR53_03460</name>
</gene>
<dbReference type="GeneID" id="42981298"/>
<accession>A0A192H1T5</accession>
<dbReference type="InterPro" id="IPR032551">
    <property type="entry name" value="BscR_C"/>
</dbReference>
<proteinExistence type="predicted"/>
<keyword evidence="1 2" id="KW-0238">DNA-binding</keyword>
<evidence type="ECO:0000313" key="5">
    <source>
        <dbReference type="Proteomes" id="UP000078582"/>
    </source>
</evidence>
<dbReference type="PANTHER" id="PTHR30055">
    <property type="entry name" value="HTH-TYPE TRANSCRIPTIONAL REGULATOR RUTR"/>
    <property type="match status" value="1"/>
</dbReference>
<dbReference type="PRINTS" id="PR00455">
    <property type="entry name" value="HTHTETR"/>
</dbReference>
<dbReference type="InterPro" id="IPR001647">
    <property type="entry name" value="HTH_TetR"/>
</dbReference>
<dbReference type="Pfam" id="PF00440">
    <property type="entry name" value="TetR_N"/>
    <property type="match status" value="1"/>
</dbReference>
<dbReference type="SUPFAM" id="SSF46689">
    <property type="entry name" value="Homeodomain-like"/>
    <property type="match status" value="1"/>
</dbReference>
<dbReference type="OrthoDB" id="9810250at2"/>
<dbReference type="GO" id="GO:0003700">
    <property type="term" value="F:DNA-binding transcription factor activity"/>
    <property type="evidence" value="ECO:0007669"/>
    <property type="project" value="TreeGrafter"/>
</dbReference>
<dbReference type="PROSITE" id="PS50977">
    <property type="entry name" value="HTH_TETR_2"/>
    <property type="match status" value="1"/>
</dbReference>
<feature type="domain" description="HTH tetR-type" evidence="3">
    <location>
        <begin position="14"/>
        <end position="74"/>
    </location>
</feature>
<dbReference type="AlphaFoldDB" id="A0A192H1T5"/>
<feature type="DNA-binding region" description="H-T-H motif" evidence="2">
    <location>
        <begin position="37"/>
        <end position="56"/>
    </location>
</feature>
<dbReference type="RefSeq" id="WP_068279386.1">
    <property type="nucleotide sequence ID" value="NZ_CP014873.1"/>
</dbReference>
<dbReference type="PANTHER" id="PTHR30055:SF207">
    <property type="entry name" value="HTH-TYPE TRANSCRIPTIONAL REPRESSOR FATR"/>
    <property type="match status" value="1"/>
</dbReference>
<organism evidence="4 5">
    <name type="scientific">Loigolactobacillus backii</name>
    <dbReference type="NCBI Taxonomy" id="375175"/>
    <lineage>
        <taxon>Bacteria</taxon>
        <taxon>Bacillati</taxon>
        <taxon>Bacillota</taxon>
        <taxon>Bacilli</taxon>
        <taxon>Lactobacillales</taxon>
        <taxon>Lactobacillaceae</taxon>
        <taxon>Loigolactobacillus</taxon>
    </lineage>
</organism>
<dbReference type="InterPro" id="IPR050109">
    <property type="entry name" value="HTH-type_TetR-like_transc_reg"/>
</dbReference>
<evidence type="ECO:0000256" key="2">
    <source>
        <dbReference type="PROSITE-ProRule" id="PRU00335"/>
    </source>
</evidence>
<dbReference type="Gene3D" id="1.10.357.10">
    <property type="entry name" value="Tetracycline Repressor, domain 2"/>
    <property type="match status" value="1"/>
</dbReference>
<sequence>MPDGNWLLMDNGLDELYRQILDAAFTIFARDGYDGTRLPAIAFEAKVSIGTIYRHFPSKQALFNQICQQLIMAVKYKLMINFPQQASCEVQFDFLFNKTLQLFQHDPRSATFIMRNQFATILDSVTLAKQAALIAFLKKTIQKGQQCGVLRAGLPELLLVTVVNQMTSSVIFMVGRMPWPELVQTLRDCCWGSLSEGAVNYVGND</sequence>
<name>A0A192H1T5_9LACO</name>
<evidence type="ECO:0000259" key="3">
    <source>
        <dbReference type="PROSITE" id="PS50977"/>
    </source>
</evidence>
<dbReference type="Proteomes" id="UP000078582">
    <property type="component" value="Chromosome"/>
</dbReference>
<dbReference type="InterPro" id="IPR009057">
    <property type="entry name" value="Homeodomain-like_sf"/>
</dbReference>
<keyword evidence="5" id="KW-1185">Reference proteome</keyword>
<dbReference type="EMBL" id="CP014873">
    <property type="protein sequence ID" value="ANK61906.1"/>
    <property type="molecule type" value="Genomic_DNA"/>
</dbReference>
<dbReference type="GO" id="GO:0000976">
    <property type="term" value="F:transcription cis-regulatory region binding"/>
    <property type="evidence" value="ECO:0007669"/>
    <property type="project" value="TreeGrafter"/>
</dbReference>
<dbReference type="Pfam" id="PF16295">
    <property type="entry name" value="TetR_C_10"/>
    <property type="match status" value="1"/>
</dbReference>
<protein>
    <recommendedName>
        <fullName evidence="3">HTH tetR-type domain-containing protein</fullName>
    </recommendedName>
</protein>
<evidence type="ECO:0000313" key="4">
    <source>
        <dbReference type="EMBL" id="ANK61906.1"/>
    </source>
</evidence>